<dbReference type="InterPro" id="IPR012338">
    <property type="entry name" value="Beta-lactam/transpept-like"/>
</dbReference>
<dbReference type="GO" id="GO:0005886">
    <property type="term" value="C:plasma membrane"/>
    <property type="evidence" value="ECO:0007669"/>
    <property type="project" value="UniProtKB-SubCell"/>
</dbReference>
<feature type="transmembrane region" description="Helical" evidence="14">
    <location>
        <begin position="18"/>
        <end position="38"/>
    </location>
</feature>
<dbReference type="InterPro" id="IPR017790">
    <property type="entry name" value="Penicillin-binding_protein_2"/>
</dbReference>
<feature type="compositionally biased region" description="Low complexity" evidence="13">
    <location>
        <begin position="702"/>
        <end position="716"/>
    </location>
</feature>
<dbReference type="AlphaFoldDB" id="E6PUW3"/>
<protein>
    <submittedName>
        <fullName evidence="17">Putative Penicillin-binding protein 2 (PBP-2) (MrdA)</fullName>
    </submittedName>
</protein>
<organism evidence="17">
    <name type="scientific">mine drainage metagenome</name>
    <dbReference type="NCBI Taxonomy" id="410659"/>
    <lineage>
        <taxon>unclassified sequences</taxon>
        <taxon>metagenomes</taxon>
        <taxon>ecological metagenomes</taxon>
    </lineage>
</organism>
<evidence type="ECO:0000313" key="17">
    <source>
        <dbReference type="EMBL" id="CBH98720.1"/>
    </source>
</evidence>
<evidence type="ECO:0000256" key="7">
    <source>
        <dbReference type="ARBA" id="ARBA00022801"/>
    </source>
</evidence>
<feature type="compositionally biased region" description="Basic and acidic residues" evidence="13">
    <location>
        <begin position="747"/>
        <end position="760"/>
    </location>
</feature>
<dbReference type="GO" id="GO:0009002">
    <property type="term" value="F:serine-type D-Ala-D-Ala carboxypeptidase activity"/>
    <property type="evidence" value="ECO:0007669"/>
    <property type="project" value="InterPro"/>
</dbReference>
<proteinExistence type="inferred from homology"/>
<evidence type="ECO:0000256" key="2">
    <source>
        <dbReference type="ARBA" id="ARBA00004236"/>
    </source>
</evidence>
<dbReference type="InterPro" id="IPR036138">
    <property type="entry name" value="PBP_dimer_sf"/>
</dbReference>
<evidence type="ECO:0000256" key="4">
    <source>
        <dbReference type="ARBA" id="ARBA00022519"/>
    </source>
</evidence>
<gene>
    <name evidence="17" type="ORF">CARN2_4202</name>
</gene>
<dbReference type="InterPro" id="IPR001460">
    <property type="entry name" value="PCN-bd_Tpept"/>
</dbReference>
<evidence type="ECO:0000256" key="8">
    <source>
        <dbReference type="ARBA" id="ARBA00022960"/>
    </source>
</evidence>
<dbReference type="GO" id="GO:0071972">
    <property type="term" value="F:peptidoglycan L,D-transpeptidase activity"/>
    <property type="evidence" value="ECO:0007669"/>
    <property type="project" value="TreeGrafter"/>
</dbReference>
<keyword evidence="10 14" id="KW-1133">Transmembrane helix</keyword>
<feature type="region of interest" description="Disordered" evidence="13">
    <location>
        <begin position="645"/>
        <end position="760"/>
    </location>
</feature>
<evidence type="ECO:0000256" key="3">
    <source>
        <dbReference type="ARBA" id="ARBA00022475"/>
    </source>
</evidence>
<evidence type="ECO:0000256" key="13">
    <source>
        <dbReference type="SAM" id="MobiDB-lite"/>
    </source>
</evidence>
<keyword evidence="5" id="KW-0645">Protease</keyword>
<evidence type="ECO:0000256" key="11">
    <source>
        <dbReference type="ARBA" id="ARBA00023136"/>
    </source>
</evidence>
<keyword evidence="8" id="KW-0133">Cell shape</keyword>
<evidence type="ECO:0000259" key="15">
    <source>
        <dbReference type="Pfam" id="PF00905"/>
    </source>
</evidence>
<dbReference type="SUPFAM" id="SSF56601">
    <property type="entry name" value="beta-lactamase/transpeptidase-like"/>
    <property type="match status" value="1"/>
</dbReference>
<dbReference type="PANTHER" id="PTHR30627:SF2">
    <property type="entry name" value="PEPTIDOGLYCAN D,D-TRANSPEPTIDASE MRDA"/>
    <property type="match status" value="1"/>
</dbReference>
<dbReference type="GO" id="GO:0008360">
    <property type="term" value="P:regulation of cell shape"/>
    <property type="evidence" value="ECO:0007669"/>
    <property type="project" value="UniProtKB-KW"/>
</dbReference>
<evidence type="ECO:0000259" key="16">
    <source>
        <dbReference type="Pfam" id="PF03717"/>
    </source>
</evidence>
<evidence type="ECO:0000256" key="1">
    <source>
        <dbReference type="ARBA" id="ARBA00004167"/>
    </source>
</evidence>
<dbReference type="EMBL" id="CABM01000060">
    <property type="protein sequence ID" value="CBH98720.1"/>
    <property type="molecule type" value="Genomic_DNA"/>
</dbReference>
<dbReference type="Pfam" id="PF00905">
    <property type="entry name" value="Transpeptidase"/>
    <property type="match status" value="1"/>
</dbReference>
<dbReference type="InterPro" id="IPR005311">
    <property type="entry name" value="PBP_dimer"/>
</dbReference>
<evidence type="ECO:0000256" key="5">
    <source>
        <dbReference type="ARBA" id="ARBA00022670"/>
    </source>
</evidence>
<evidence type="ECO:0000256" key="10">
    <source>
        <dbReference type="ARBA" id="ARBA00022989"/>
    </source>
</evidence>
<keyword evidence="7" id="KW-0378">Hydrolase</keyword>
<evidence type="ECO:0000256" key="12">
    <source>
        <dbReference type="ARBA" id="ARBA00023316"/>
    </source>
</evidence>
<comment type="subcellular location">
    <subcellularLocation>
        <location evidence="2">Cell membrane</location>
    </subcellularLocation>
    <subcellularLocation>
        <location evidence="1">Membrane</location>
        <topology evidence="1">Single-pass membrane protein</topology>
    </subcellularLocation>
</comment>
<dbReference type="Gene3D" id="3.30.1390.30">
    <property type="entry name" value="Penicillin-binding protein 2a, domain 3"/>
    <property type="match status" value="1"/>
</dbReference>
<keyword evidence="6 14" id="KW-0812">Transmembrane</keyword>
<dbReference type="GO" id="GO:0071555">
    <property type="term" value="P:cell wall organization"/>
    <property type="evidence" value="ECO:0007669"/>
    <property type="project" value="UniProtKB-KW"/>
</dbReference>
<keyword evidence="4" id="KW-0997">Cell inner membrane</keyword>
<feature type="compositionally biased region" description="Low complexity" evidence="13">
    <location>
        <begin position="651"/>
        <end position="667"/>
    </location>
</feature>
<dbReference type="PANTHER" id="PTHR30627">
    <property type="entry name" value="PEPTIDOGLYCAN D,D-TRANSPEPTIDASE"/>
    <property type="match status" value="1"/>
</dbReference>
<reference evidence="17" key="1">
    <citation type="submission" date="2009-10" db="EMBL/GenBank/DDBJ databases">
        <title>Diversity of trophic interactions inside an arsenic-rich microbial ecosystem.</title>
        <authorList>
            <person name="Bertin P.N."/>
            <person name="Heinrich-Salmeron A."/>
            <person name="Pelletier E."/>
            <person name="Goulhen-Chollet F."/>
            <person name="Arsene-Ploetze F."/>
            <person name="Gallien S."/>
            <person name="Calteau A."/>
            <person name="Vallenet D."/>
            <person name="Casiot C."/>
            <person name="Chane-Woon-Ming B."/>
            <person name="Giloteaux L."/>
            <person name="Barakat M."/>
            <person name="Bonnefoy V."/>
            <person name="Bruneel O."/>
            <person name="Chandler M."/>
            <person name="Cleiss J."/>
            <person name="Duran R."/>
            <person name="Elbaz-Poulichet F."/>
            <person name="Fonknechten N."/>
            <person name="Lauga B."/>
            <person name="Mornico D."/>
            <person name="Ortet P."/>
            <person name="Schaeffer C."/>
            <person name="Siguier P."/>
            <person name="Alexander Thil Smith A."/>
            <person name="Van Dorsselaer A."/>
            <person name="Weissenbach J."/>
            <person name="Medigue C."/>
            <person name="Le Paslier D."/>
        </authorList>
    </citation>
    <scope>NUCLEOTIDE SEQUENCE</scope>
</reference>
<accession>E6PUW3</accession>
<evidence type="ECO:0000256" key="6">
    <source>
        <dbReference type="ARBA" id="ARBA00022692"/>
    </source>
</evidence>
<sequence length="760" mass="83016">MAELKNVERELSRFRRRLLIATLVVVLSFALLIGRWLWLQVIRHRQYSLQAQDNRIAIVPLVPTRGLILDRNGILLANNFAAYTLEITPSKTRGLDATIAALRAILPISAFAERRFRNLLGMSRSFEPTPIRNKLTDAEVARFVAQRFRFPGVDVRARLFRSYPLGALASHAIGYIGRIGPAEQARIAEGDDAANYQGTDHIGKTGVELQYEEQLHGVTGFDEVEVNSVGKPVRKLRSFPAVPGSTLVLSLDIRLQKLAEDLYGQRTGACVVMDPRNGEVLSFVSMPTYDPNLFVEGIDPESWNALNTDPRKPLLNRVLRGTFPPGSTYKPYLAMGALTLGIRTPNYVLNDPGYFMLGDHRFRDDKPGGHGRVDMHKALSVSCDVYFYMVANDWGVDGMHDYTRKFGFGQHTGIDLPDEARGLLPSKAWKRHAYKLPAQQRWFPGETISLGIGQGYNSFTPIQMANALATMANHGTRLKPRVVKLVEDMKTRRFAHTPVEVAERINPPDAMWQVVHDGMVGVNTEKDGTGYAVFKDAPYTSAGKTGTAQVFTVAQNQKYNAADLSRHLLDHALYIVYAPAENPTVCVALIVEHAGWGAEAAAPIARKLVDYHLLGLYPTEAEIEQISGAKPKPVQFQFAGGKNGVPAVPGAKPQAPTAAEAARVAKPSPGTPGRPGQNPAHAPASPSSTQAQGDAIQPWPAPAASTAASPAASPAAHTQRTAFDAQCGGRYPRPSCQPGPLFTRFGARHDNPDADEGTRL</sequence>
<dbReference type="GO" id="GO:0006508">
    <property type="term" value="P:proteolysis"/>
    <property type="evidence" value="ECO:0007669"/>
    <property type="project" value="UniProtKB-KW"/>
</dbReference>
<keyword evidence="12" id="KW-0961">Cell wall biogenesis/degradation</keyword>
<evidence type="ECO:0000256" key="9">
    <source>
        <dbReference type="ARBA" id="ARBA00022984"/>
    </source>
</evidence>
<dbReference type="NCBIfam" id="TIGR03423">
    <property type="entry name" value="pbp2_mrdA"/>
    <property type="match status" value="1"/>
</dbReference>
<dbReference type="SUPFAM" id="SSF56519">
    <property type="entry name" value="Penicillin binding protein dimerisation domain"/>
    <property type="match status" value="1"/>
</dbReference>
<dbReference type="HAMAP" id="MF_02081">
    <property type="entry name" value="MrdA_transpept"/>
    <property type="match status" value="1"/>
</dbReference>
<feature type="domain" description="Penicillin-binding protein dimerisation" evidence="16">
    <location>
        <begin position="62"/>
        <end position="236"/>
    </location>
</feature>
<feature type="domain" description="Penicillin-binding protein transpeptidase" evidence="15">
    <location>
        <begin position="268"/>
        <end position="609"/>
    </location>
</feature>
<comment type="caution">
    <text evidence="17">The sequence shown here is derived from an EMBL/GenBank/DDBJ whole genome shotgun (WGS) entry which is preliminary data.</text>
</comment>
<keyword evidence="3" id="KW-1003">Cell membrane</keyword>
<dbReference type="InterPro" id="IPR050515">
    <property type="entry name" value="Beta-lactam/transpept"/>
</dbReference>
<name>E6PUW3_9ZZZZ</name>
<keyword evidence="9" id="KW-0573">Peptidoglycan synthesis</keyword>
<keyword evidence="11 14" id="KW-0472">Membrane</keyword>
<evidence type="ECO:0000256" key="14">
    <source>
        <dbReference type="SAM" id="Phobius"/>
    </source>
</evidence>
<dbReference type="Gene3D" id="3.90.1310.10">
    <property type="entry name" value="Penicillin-binding protein 2a (Domain 2)"/>
    <property type="match status" value="1"/>
</dbReference>
<dbReference type="Pfam" id="PF03717">
    <property type="entry name" value="PBP_dimer"/>
    <property type="match status" value="1"/>
</dbReference>
<dbReference type="Gene3D" id="3.40.710.10">
    <property type="entry name" value="DD-peptidase/beta-lactamase superfamily"/>
    <property type="match status" value="1"/>
</dbReference>
<dbReference type="GO" id="GO:0008658">
    <property type="term" value="F:penicillin binding"/>
    <property type="evidence" value="ECO:0007669"/>
    <property type="project" value="InterPro"/>
</dbReference>
<dbReference type="GO" id="GO:0009252">
    <property type="term" value="P:peptidoglycan biosynthetic process"/>
    <property type="evidence" value="ECO:0007669"/>
    <property type="project" value="UniProtKB-KW"/>
</dbReference>